<accession>A0ABD5YKZ9</accession>
<reference evidence="3 4" key="1">
    <citation type="journal article" date="2019" name="Int. J. Syst. Evol. Microbiol.">
        <title>The Global Catalogue of Microorganisms (GCM) 10K type strain sequencing project: providing services to taxonomists for standard genome sequencing and annotation.</title>
        <authorList>
            <consortium name="The Broad Institute Genomics Platform"/>
            <consortium name="The Broad Institute Genome Sequencing Center for Infectious Disease"/>
            <person name="Wu L."/>
            <person name="Ma J."/>
        </authorList>
    </citation>
    <scope>NUCLEOTIDE SEQUENCE [LARGE SCALE GENOMIC DNA]</scope>
    <source>
        <strain evidence="3 4">RDMS1</strain>
    </source>
</reference>
<proteinExistence type="predicted"/>
<feature type="region of interest" description="Disordered" evidence="1">
    <location>
        <begin position="175"/>
        <end position="214"/>
    </location>
</feature>
<evidence type="ECO:0000313" key="3">
    <source>
        <dbReference type="EMBL" id="MFC7189577.1"/>
    </source>
</evidence>
<keyword evidence="2" id="KW-0472">Membrane</keyword>
<keyword evidence="4" id="KW-1185">Reference proteome</keyword>
<protein>
    <submittedName>
        <fullName evidence="3">DHHA1 domain-containing protein</fullName>
    </submittedName>
</protein>
<comment type="caution">
    <text evidence="3">The sequence shown here is derived from an EMBL/GenBank/DDBJ whole genome shotgun (WGS) entry which is preliminary data.</text>
</comment>
<dbReference type="RefSeq" id="WP_390205044.1">
    <property type="nucleotide sequence ID" value="NZ_JBHSZC010000001.1"/>
</dbReference>
<keyword evidence="2" id="KW-1133">Transmembrane helix</keyword>
<feature type="compositionally biased region" description="Basic residues" evidence="1">
    <location>
        <begin position="205"/>
        <end position="214"/>
    </location>
</feature>
<feature type="transmembrane region" description="Helical" evidence="2">
    <location>
        <begin position="6"/>
        <end position="22"/>
    </location>
</feature>
<dbReference type="Proteomes" id="UP001596417">
    <property type="component" value="Unassembled WGS sequence"/>
</dbReference>
<organism evidence="3 4">
    <name type="scientific">Halocatena marina</name>
    <dbReference type="NCBI Taxonomy" id="2934937"/>
    <lineage>
        <taxon>Archaea</taxon>
        <taxon>Methanobacteriati</taxon>
        <taxon>Methanobacteriota</taxon>
        <taxon>Stenosarchaea group</taxon>
        <taxon>Halobacteria</taxon>
        <taxon>Halobacteriales</taxon>
        <taxon>Natronomonadaceae</taxon>
        <taxon>Halocatena</taxon>
    </lineage>
</organism>
<dbReference type="AlphaFoldDB" id="A0ABD5YKZ9"/>
<dbReference type="Gene3D" id="3.10.310.40">
    <property type="match status" value="1"/>
</dbReference>
<dbReference type="EMBL" id="JBHTAX010000001">
    <property type="protein sequence ID" value="MFC7189577.1"/>
    <property type="molecule type" value="Genomic_DNA"/>
</dbReference>
<keyword evidence="2" id="KW-0812">Transmembrane</keyword>
<evidence type="ECO:0000256" key="2">
    <source>
        <dbReference type="SAM" id="Phobius"/>
    </source>
</evidence>
<evidence type="ECO:0000313" key="4">
    <source>
        <dbReference type="Proteomes" id="UP001596417"/>
    </source>
</evidence>
<name>A0ABD5YKZ9_9EURY</name>
<evidence type="ECO:0000256" key="1">
    <source>
        <dbReference type="SAM" id="MobiDB-lite"/>
    </source>
</evidence>
<gene>
    <name evidence="3" type="ORF">ACFQL7_06720</name>
</gene>
<sequence length="214" mass="23800">MNNTILIGLASIVALAGTTVYWRRRERMVRESLAVSRDWETNTTNTIEQEDRHAAKKAARELDTTVPKLPERITALDEERRDLRRERDAVRERWADAWWTSQTSALTAGDEPNVLCVAFDRWELPDARAFAKRALDEDAITLVVARGDASFAVAVGDPLVGTFSADEIADEIVEQAGGGAGGNDRLAAGGEQQHRSMKPASASKRSYHDHRRFV</sequence>